<name>A0A1H3BX15_9RHOB</name>
<dbReference type="AlphaFoldDB" id="A0A1H3BX15"/>
<accession>A0A1H3BX15</accession>
<evidence type="ECO:0000313" key="2">
    <source>
        <dbReference type="EMBL" id="SDX46457.1"/>
    </source>
</evidence>
<dbReference type="SUPFAM" id="SSF56112">
    <property type="entry name" value="Protein kinase-like (PK-like)"/>
    <property type="match status" value="1"/>
</dbReference>
<feature type="domain" description="Aminoglycoside phosphotransferase" evidence="1">
    <location>
        <begin position="8"/>
        <end position="227"/>
    </location>
</feature>
<sequence>MRFEVQYGGRTNRVWKVLSGKNDSVLKLYCTGFHNPLFRNDARLEANCLRALGSFGFVPNLRAAGSFGNDSWVYYDHAPGAPWRDDVDGVALLLRKLHQIPVSLNLPNGCNGSDDLDQHAQRILSTCRSGEKASLLAMRPQGHIPPIGDLCLIHGDPVAGNILQSAAGLTLIDWQCPALGDPCEDLAMFLSPAMQQLYRGAPLSEAEVTQFLAAYGQPEITERYRVLRPWLAWRMAAYCLWRIETGAPDYAPAYELEIAAM</sequence>
<proteinExistence type="predicted"/>
<dbReference type="Proteomes" id="UP000183400">
    <property type="component" value="Unassembled WGS sequence"/>
</dbReference>
<evidence type="ECO:0000313" key="3">
    <source>
        <dbReference type="Proteomes" id="UP000183400"/>
    </source>
</evidence>
<keyword evidence="2" id="KW-0808">Transferase</keyword>
<protein>
    <submittedName>
        <fullName evidence="2">Thiamine kinase</fullName>
    </submittedName>
</protein>
<evidence type="ECO:0000259" key="1">
    <source>
        <dbReference type="Pfam" id="PF01636"/>
    </source>
</evidence>
<dbReference type="EMBL" id="FNNP01000006">
    <property type="protein sequence ID" value="SDX46457.1"/>
    <property type="molecule type" value="Genomic_DNA"/>
</dbReference>
<keyword evidence="3" id="KW-1185">Reference proteome</keyword>
<dbReference type="GO" id="GO:0016301">
    <property type="term" value="F:kinase activity"/>
    <property type="evidence" value="ECO:0007669"/>
    <property type="project" value="UniProtKB-KW"/>
</dbReference>
<dbReference type="Pfam" id="PF01636">
    <property type="entry name" value="APH"/>
    <property type="match status" value="1"/>
</dbReference>
<dbReference type="STRING" id="985054.SAMN05444358_10645"/>
<dbReference type="Gene3D" id="3.90.1200.10">
    <property type="match status" value="1"/>
</dbReference>
<dbReference type="InterPro" id="IPR011009">
    <property type="entry name" value="Kinase-like_dom_sf"/>
</dbReference>
<gene>
    <name evidence="2" type="ORF">SAMN05444358_10645</name>
</gene>
<organism evidence="2 3">
    <name type="scientific">Ruegeria halocynthiae</name>
    <dbReference type="NCBI Taxonomy" id="985054"/>
    <lineage>
        <taxon>Bacteria</taxon>
        <taxon>Pseudomonadati</taxon>
        <taxon>Pseudomonadota</taxon>
        <taxon>Alphaproteobacteria</taxon>
        <taxon>Rhodobacterales</taxon>
        <taxon>Roseobacteraceae</taxon>
        <taxon>Ruegeria</taxon>
    </lineage>
</organism>
<reference evidence="3" key="1">
    <citation type="submission" date="2016-10" db="EMBL/GenBank/DDBJ databases">
        <authorList>
            <person name="Varghese N."/>
            <person name="Submissions S."/>
        </authorList>
    </citation>
    <scope>NUCLEOTIDE SEQUENCE [LARGE SCALE GENOMIC DNA]</scope>
    <source>
        <strain evidence="3">DSM 27839</strain>
    </source>
</reference>
<keyword evidence="2" id="KW-0418">Kinase</keyword>
<dbReference type="InterPro" id="IPR002575">
    <property type="entry name" value="Aminoglycoside_PTrfase"/>
</dbReference>